<accession>A0ABW0M5N8</accession>
<dbReference type="InterPro" id="IPR000794">
    <property type="entry name" value="Beta-ketoacyl_synthase"/>
</dbReference>
<proteinExistence type="inferred from homology"/>
<dbReference type="Gene3D" id="3.40.47.10">
    <property type="match status" value="1"/>
</dbReference>
<dbReference type="Proteomes" id="UP001596045">
    <property type="component" value="Unassembled WGS sequence"/>
</dbReference>
<evidence type="ECO:0000259" key="5">
    <source>
        <dbReference type="PROSITE" id="PS52004"/>
    </source>
</evidence>
<comment type="similarity">
    <text evidence="2 4">Belongs to the thiolase-like superfamily. Beta-ketoacyl-ACP synthases family.</text>
</comment>
<dbReference type="PANTHER" id="PTHR11712">
    <property type="entry name" value="POLYKETIDE SYNTHASE-RELATED"/>
    <property type="match status" value="1"/>
</dbReference>
<protein>
    <submittedName>
        <fullName evidence="6">Beta-ketoacyl-[acyl-carrier-protein] synthase family protein</fullName>
    </submittedName>
</protein>
<dbReference type="SMART" id="SM00825">
    <property type="entry name" value="PKS_KS"/>
    <property type="match status" value="1"/>
</dbReference>
<dbReference type="InterPro" id="IPR014031">
    <property type="entry name" value="Ketoacyl_synth_C"/>
</dbReference>
<reference evidence="7" key="1">
    <citation type="journal article" date="2019" name="Int. J. Syst. Evol. Microbiol.">
        <title>The Global Catalogue of Microorganisms (GCM) 10K type strain sequencing project: providing services to taxonomists for standard genome sequencing and annotation.</title>
        <authorList>
            <consortium name="The Broad Institute Genomics Platform"/>
            <consortium name="The Broad Institute Genome Sequencing Center for Infectious Disease"/>
            <person name="Wu L."/>
            <person name="Ma J."/>
        </authorList>
    </citation>
    <scope>NUCLEOTIDE SEQUENCE [LARGE SCALE GENOMIC DNA]</scope>
    <source>
        <strain evidence="7">JCM 17066</strain>
    </source>
</reference>
<gene>
    <name evidence="6" type="ORF">ACFPM8_05980</name>
</gene>
<dbReference type="PROSITE" id="PS52004">
    <property type="entry name" value="KS3_2"/>
    <property type="match status" value="1"/>
</dbReference>
<comment type="caution">
    <text evidence="6">The sequence shown here is derived from an EMBL/GenBank/DDBJ whole genome shotgun (WGS) entry which is preliminary data.</text>
</comment>
<dbReference type="InterPro" id="IPR020841">
    <property type="entry name" value="PKS_Beta-ketoAc_synthase_dom"/>
</dbReference>
<organism evidence="6 7">
    <name type="scientific">Paraherbaspirillum soli</name>
    <dbReference type="NCBI Taxonomy" id="631222"/>
    <lineage>
        <taxon>Bacteria</taxon>
        <taxon>Pseudomonadati</taxon>
        <taxon>Pseudomonadota</taxon>
        <taxon>Betaproteobacteria</taxon>
        <taxon>Burkholderiales</taxon>
        <taxon>Oxalobacteraceae</taxon>
        <taxon>Paraherbaspirillum</taxon>
    </lineage>
</organism>
<name>A0ABW0M5N8_9BURK</name>
<evidence type="ECO:0000313" key="7">
    <source>
        <dbReference type="Proteomes" id="UP001596045"/>
    </source>
</evidence>
<dbReference type="EMBL" id="JBHSMT010000009">
    <property type="protein sequence ID" value="MFC5473504.1"/>
    <property type="molecule type" value="Genomic_DNA"/>
</dbReference>
<evidence type="ECO:0000256" key="2">
    <source>
        <dbReference type="ARBA" id="ARBA00008467"/>
    </source>
</evidence>
<dbReference type="PANTHER" id="PTHR11712:SF336">
    <property type="entry name" value="3-OXOACYL-[ACYL-CARRIER-PROTEIN] SYNTHASE, MITOCHONDRIAL"/>
    <property type="match status" value="1"/>
</dbReference>
<dbReference type="InterPro" id="IPR016039">
    <property type="entry name" value="Thiolase-like"/>
</dbReference>
<comment type="pathway">
    <text evidence="1">Lipid metabolism; fatty acid biosynthesis.</text>
</comment>
<dbReference type="SUPFAM" id="SSF53901">
    <property type="entry name" value="Thiolase-like"/>
    <property type="match status" value="2"/>
</dbReference>
<dbReference type="Pfam" id="PF02801">
    <property type="entry name" value="Ketoacyl-synt_C"/>
    <property type="match status" value="1"/>
</dbReference>
<keyword evidence="3 4" id="KW-0808">Transferase</keyword>
<evidence type="ECO:0000256" key="3">
    <source>
        <dbReference type="ARBA" id="ARBA00022679"/>
    </source>
</evidence>
<keyword evidence="7" id="KW-1185">Reference proteome</keyword>
<sequence length="400" mass="40506">MNEPVAITGIGVVSPAGVSAAAFWDGLLAQHDLRGGWSRGDLSLYPHDNVVEIPEQVWHAVERDGGGKRIDALAGFSIEQALSDAGLAADAGRIGCYFSSTTAGVEGLEQGLLAPTSSRHPEALDGSHILASAKQHWSGPTSLLSTACSSGLLAPALAIDAIAGGEADVMLAGGVDVLLEYTACGFSGLRLTTDDQCRPFNAQRKGVVLSEGSVCFCLESLSAALRRGAHIHGVILGYGIGCDADHVTAPNTGGIARAMTQALETSGMQPAAIGGVFAHGTGSQANDLAEVNALRAVFGAAIPPVTAIKSTMGHPQAAAGSFSLLAATLALKTGQLPPTAGLSEADPALGEVDVVMQQGRPLAANCLMVNAFGFGGNNCVMVVADLATALRHSPELADAA</sequence>
<dbReference type="Pfam" id="PF00109">
    <property type="entry name" value="ketoacyl-synt"/>
    <property type="match status" value="1"/>
</dbReference>
<feature type="domain" description="Ketosynthase family 3 (KS3)" evidence="5">
    <location>
        <begin position="2"/>
        <end position="385"/>
    </location>
</feature>
<evidence type="ECO:0000313" key="6">
    <source>
        <dbReference type="EMBL" id="MFC5473504.1"/>
    </source>
</evidence>
<dbReference type="CDD" id="cd00834">
    <property type="entry name" value="KAS_I_II"/>
    <property type="match status" value="1"/>
</dbReference>
<dbReference type="RefSeq" id="WP_378996004.1">
    <property type="nucleotide sequence ID" value="NZ_JBHSMT010000009.1"/>
</dbReference>
<evidence type="ECO:0000256" key="4">
    <source>
        <dbReference type="RuleBase" id="RU003694"/>
    </source>
</evidence>
<evidence type="ECO:0000256" key="1">
    <source>
        <dbReference type="ARBA" id="ARBA00005194"/>
    </source>
</evidence>
<dbReference type="InterPro" id="IPR014030">
    <property type="entry name" value="Ketoacyl_synth_N"/>
</dbReference>